<organism evidence="7 8">
    <name type="scientific">Klebsiella michiganensis</name>
    <dbReference type="NCBI Taxonomy" id="1134687"/>
    <lineage>
        <taxon>Bacteria</taxon>
        <taxon>Pseudomonadati</taxon>
        <taxon>Pseudomonadota</taxon>
        <taxon>Gammaproteobacteria</taxon>
        <taxon>Enterobacterales</taxon>
        <taxon>Enterobacteriaceae</taxon>
        <taxon>Klebsiella/Raoultella group</taxon>
        <taxon>Klebsiella</taxon>
    </lineage>
</organism>
<evidence type="ECO:0000259" key="6">
    <source>
        <dbReference type="Pfam" id="PF00419"/>
    </source>
</evidence>
<name>A0AAJ1KSF6_9ENTR</name>
<dbReference type="Pfam" id="PF00419">
    <property type="entry name" value="Fimbrial"/>
    <property type="match status" value="1"/>
</dbReference>
<evidence type="ECO:0000313" key="8">
    <source>
        <dbReference type="Proteomes" id="UP001159937"/>
    </source>
</evidence>
<comment type="similarity">
    <text evidence="2">Belongs to the fimbrial protein family.</text>
</comment>
<evidence type="ECO:0000313" key="7">
    <source>
        <dbReference type="EMBL" id="MDH0964069.1"/>
    </source>
</evidence>
<keyword evidence="3 5" id="KW-0732">Signal</keyword>
<evidence type="ECO:0000256" key="5">
    <source>
        <dbReference type="SAM" id="SignalP"/>
    </source>
</evidence>
<gene>
    <name evidence="7" type="ORF">N5C89_14615</name>
</gene>
<feature type="signal peptide" evidence="5">
    <location>
        <begin position="1"/>
        <end position="24"/>
    </location>
</feature>
<dbReference type="RefSeq" id="WP_181251329.1">
    <property type="nucleotide sequence ID" value="NZ_CP058212.1"/>
</dbReference>
<protein>
    <submittedName>
        <fullName evidence="7">Fimbrial protein</fullName>
    </submittedName>
</protein>
<evidence type="ECO:0000256" key="3">
    <source>
        <dbReference type="ARBA" id="ARBA00022729"/>
    </source>
</evidence>
<dbReference type="InterPro" id="IPR008966">
    <property type="entry name" value="Adhesion_dom_sf"/>
</dbReference>
<dbReference type="PANTHER" id="PTHR33420:SF31">
    <property type="entry name" value="TYPE 1 FIMBRIN D-MANNOSE SPECIFIC ADHESIN"/>
    <property type="match status" value="1"/>
</dbReference>
<comment type="subcellular location">
    <subcellularLocation>
        <location evidence="1">Fimbrium</location>
    </subcellularLocation>
</comment>
<dbReference type="EMBL" id="JAOCBF010000018">
    <property type="protein sequence ID" value="MDH0964069.1"/>
    <property type="molecule type" value="Genomic_DNA"/>
</dbReference>
<keyword evidence="4" id="KW-0281">Fimbrium</keyword>
<dbReference type="InterPro" id="IPR000259">
    <property type="entry name" value="Adhesion_dom_fimbrial"/>
</dbReference>
<evidence type="ECO:0000256" key="2">
    <source>
        <dbReference type="ARBA" id="ARBA00006671"/>
    </source>
</evidence>
<dbReference type="Proteomes" id="UP001159937">
    <property type="component" value="Unassembled WGS sequence"/>
</dbReference>
<comment type="caution">
    <text evidence="7">The sequence shown here is derived from an EMBL/GenBank/DDBJ whole genome shotgun (WGS) entry which is preliminary data.</text>
</comment>
<dbReference type="SUPFAM" id="SSF49401">
    <property type="entry name" value="Bacterial adhesins"/>
    <property type="match status" value="1"/>
</dbReference>
<dbReference type="Gene3D" id="2.60.40.1090">
    <property type="entry name" value="Fimbrial-type adhesion domain"/>
    <property type="match status" value="1"/>
</dbReference>
<dbReference type="InterPro" id="IPR036937">
    <property type="entry name" value="Adhesion_dom_fimbrial_sf"/>
</dbReference>
<sequence length="352" mass="37448">MKLFTRLFLILGITLTGWSSVAWGDTGWCTPTGGTQSFSYNFGTKTITDSSQNATGTSFPDAFSWDLGQMYHATCACGEDGSIKGFGEYFTSQTSLPVGHNDGEQQYYSVNDYLEVAASVYMAGKVNQYLPLPWNAVPNGVYEPCSDWEAGTLDVSTGSKGKLSLYIKKAFVGSVEIPSTNIVNIYASVALDSEQPTFGGMPYASVYISGQVIVPQTCSVNAGQIVTVDFGSFMSGEFKNKGQMPAGYTPKTITVPIKCNGMDANASLTLRFQAEASADEPAAIKTSNDDVGVQITDDSGKVIEPNSGLIPFQLDDNLQATVTFHAAPISTTGNAPAEGTFSATAYIRVDFA</sequence>
<dbReference type="AlphaFoldDB" id="A0AAJ1KSF6"/>
<feature type="domain" description="Fimbrial-type adhesion" evidence="6">
    <location>
        <begin position="207"/>
        <end position="351"/>
    </location>
</feature>
<reference evidence="7" key="1">
    <citation type="submission" date="2022-09" db="EMBL/GenBank/DDBJ databases">
        <title>Intensive care unit water sources are persistently colonized with multi-drug resistant bacteria and are the site of extensive horizontal gene transfer of antibiotic resistance genes.</title>
        <authorList>
            <person name="Diorio-Toth L."/>
        </authorList>
    </citation>
    <scope>NUCLEOTIDE SEQUENCE</scope>
    <source>
        <strain evidence="7">GD03918</strain>
    </source>
</reference>
<dbReference type="PANTHER" id="PTHR33420">
    <property type="entry name" value="FIMBRIAL SUBUNIT ELFA-RELATED"/>
    <property type="match status" value="1"/>
</dbReference>
<proteinExistence type="inferred from homology"/>
<evidence type="ECO:0000256" key="1">
    <source>
        <dbReference type="ARBA" id="ARBA00004561"/>
    </source>
</evidence>
<accession>A0AAJ1KSF6</accession>
<dbReference type="GO" id="GO:0043709">
    <property type="term" value="P:cell adhesion involved in single-species biofilm formation"/>
    <property type="evidence" value="ECO:0007669"/>
    <property type="project" value="TreeGrafter"/>
</dbReference>
<feature type="chain" id="PRO_5042585414" evidence="5">
    <location>
        <begin position="25"/>
        <end position="352"/>
    </location>
</feature>
<dbReference type="InterPro" id="IPR050263">
    <property type="entry name" value="Bact_Fimbrial_Adh_Pro"/>
</dbReference>
<evidence type="ECO:0000256" key="4">
    <source>
        <dbReference type="ARBA" id="ARBA00023263"/>
    </source>
</evidence>
<dbReference type="GO" id="GO:0009289">
    <property type="term" value="C:pilus"/>
    <property type="evidence" value="ECO:0007669"/>
    <property type="project" value="UniProtKB-SubCell"/>
</dbReference>